<dbReference type="InterPro" id="IPR000515">
    <property type="entry name" value="MetI-like"/>
</dbReference>
<dbReference type="EMBL" id="JMSZ01000032">
    <property type="protein sequence ID" value="KDE38966.1"/>
    <property type="molecule type" value="Genomic_DNA"/>
</dbReference>
<dbReference type="InterPro" id="IPR043429">
    <property type="entry name" value="ArtM/GltK/GlnP/TcyL/YhdX-like"/>
</dbReference>
<sequence>MDVNLMVEVTPLLIKAAWITIDISIRAIILGFGVACVLVFLRSLQIKPLQWFSRGYVSVIRGTPYFVQLLLVFYGGPTIGLTMDPFTCGVMVGAFNIGAYMSEAIRGALESVESGQNEASRSLGFGRLQTLTYVVLPQAAGLMIRSVGVLAIVLVKNSSLVSIISVVELTYQAQRLIGSTYKPFEIFTLTAVMYICIVYAVMGIVELAYRRATRYTTLVKRVQ</sequence>
<dbReference type="InterPro" id="IPR010065">
    <property type="entry name" value="AA_ABC_transptr_permease_3TM"/>
</dbReference>
<evidence type="ECO:0000256" key="1">
    <source>
        <dbReference type="ARBA" id="ARBA00003159"/>
    </source>
</evidence>
<comment type="similarity">
    <text evidence="3">Belongs to the binding-protein-dependent transport system permease family. HisMQ subfamily.</text>
</comment>
<dbReference type="GO" id="GO:0022857">
    <property type="term" value="F:transmembrane transporter activity"/>
    <property type="evidence" value="ECO:0007669"/>
    <property type="project" value="InterPro"/>
</dbReference>
<dbReference type="InterPro" id="IPR035906">
    <property type="entry name" value="MetI-like_sf"/>
</dbReference>
<proteinExistence type="inferred from homology"/>
<dbReference type="STRING" id="267850.ADINL_2095"/>
<keyword evidence="9 10" id="KW-0472">Membrane</keyword>
<keyword evidence="13" id="KW-1185">Reference proteome</keyword>
<dbReference type="CDD" id="cd06261">
    <property type="entry name" value="TM_PBP2"/>
    <property type="match status" value="1"/>
</dbReference>
<evidence type="ECO:0000256" key="6">
    <source>
        <dbReference type="ARBA" id="ARBA00022692"/>
    </source>
</evidence>
<evidence type="ECO:0000256" key="3">
    <source>
        <dbReference type="ARBA" id="ARBA00010072"/>
    </source>
</evidence>
<dbReference type="PANTHER" id="PTHR30614">
    <property type="entry name" value="MEMBRANE COMPONENT OF AMINO ACID ABC TRANSPORTER"/>
    <property type="match status" value="1"/>
</dbReference>
<keyword evidence="6 10" id="KW-0812">Transmembrane</keyword>
<comment type="caution">
    <text evidence="12">The sequence shown here is derived from an EMBL/GenBank/DDBJ whole genome shotgun (WGS) entry which is preliminary data.</text>
</comment>
<evidence type="ECO:0000259" key="11">
    <source>
        <dbReference type="PROSITE" id="PS50928"/>
    </source>
</evidence>
<comment type="function">
    <text evidence="1">Part of the binding-protein-dependent transport system for glutamine; probably responsible for the translocation of the substrate across the membrane.</text>
</comment>
<evidence type="ECO:0000256" key="4">
    <source>
        <dbReference type="ARBA" id="ARBA00022448"/>
    </source>
</evidence>
<feature type="domain" description="ABC transmembrane type-1" evidence="11">
    <location>
        <begin position="17"/>
        <end position="205"/>
    </location>
</feature>
<gene>
    <name evidence="12" type="ORF">ADINL_2095</name>
</gene>
<evidence type="ECO:0000256" key="10">
    <source>
        <dbReference type="RuleBase" id="RU363032"/>
    </source>
</evidence>
<dbReference type="PANTHER" id="PTHR30614:SF20">
    <property type="entry name" value="GLUTAMINE TRANSPORT SYSTEM PERMEASE PROTEIN GLNP"/>
    <property type="match status" value="1"/>
</dbReference>
<feature type="transmembrane region" description="Helical" evidence="10">
    <location>
        <begin position="16"/>
        <end position="41"/>
    </location>
</feature>
<dbReference type="NCBIfam" id="TIGR01726">
    <property type="entry name" value="HEQRo_perm_3TM"/>
    <property type="match status" value="1"/>
</dbReference>
<evidence type="ECO:0000256" key="2">
    <source>
        <dbReference type="ARBA" id="ARBA00004429"/>
    </source>
</evidence>
<name>A0A063Y2K7_9GAMM</name>
<evidence type="ECO:0000256" key="8">
    <source>
        <dbReference type="ARBA" id="ARBA00022989"/>
    </source>
</evidence>
<dbReference type="OrthoDB" id="4404959at2"/>
<organism evidence="12 13">
    <name type="scientific">Nitrincola lacisaponensis</name>
    <dbReference type="NCBI Taxonomy" id="267850"/>
    <lineage>
        <taxon>Bacteria</taxon>
        <taxon>Pseudomonadati</taxon>
        <taxon>Pseudomonadota</taxon>
        <taxon>Gammaproteobacteria</taxon>
        <taxon>Oceanospirillales</taxon>
        <taxon>Oceanospirillaceae</taxon>
        <taxon>Nitrincola</taxon>
    </lineage>
</organism>
<dbReference type="GO" id="GO:0043190">
    <property type="term" value="C:ATP-binding cassette (ABC) transporter complex"/>
    <property type="evidence" value="ECO:0007669"/>
    <property type="project" value="InterPro"/>
</dbReference>
<keyword evidence="8 10" id="KW-1133">Transmembrane helix</keyword>
<reference evidence="12 13" key="1">
    <citation type="journal article" date="2005" name="Int. J. Syst. Evol. Microbiol.">
        <title>Nitrincola lacisaponensis gen. nov., sp. nov., a novel alkaliphilic bacterium isolated from an alkaline, saline lake.</title>
        <authorList>
            <person name="Dimitriu P.A."/>
            <person name="Shukla S.K."/>
            <person name="Conradt J."/>
            <person name="Marquez M.C."/>
            <person name="Ventosa A."/>
            <person name="Maglia A."/>
            <person name="Peyton B.M."/>
            <person name="Pinkart H.C."/>
            <person name="Mormile M.R."/>
        </authorList>
    </citation>
    <scope>NUCLEOTIDE SEQUENCE [LARGE SCALE GENOMIC DNA]</scope>
    <source>
        <strain evidence="12 13">4CA</strain>
    </source>
</reference>
<comment type="subcellular location">
    <subcellularLocation>
        <location evidence="2">Cell inner membrane</location>
        <topology evidence="2">Multi-pass membrane protein</topology>
    </subcellularLocation>
    <subcellularLocation>
        <location evidence="10">Cell membrane</location>
        <topology evidence="10">Multi-pass membrane protein</topology>
    </subcellularLocation>
</comment>
<dbReference type="Pfam" id="PF00528">
    <property type="entry name" value="BPD_transp_1"/>
    <property type="match status" value="1"/>
</dbReference>
<feature type="transmembrane region" description="Helical" evidence="10">
    <location>
        <begin position="186"/>
        <end position="209"/>
    </location>
</feature>
<feature type="transmembrane region" description="Helical" evidence="10">
    <location>
        <begin position="147"/>
        <end position="166"/>
    </location>
</feature>
<dbReference type="PROSITE" id="PS50928">
    <property type="entry name" value="ABC_TM1"/>
    <property type="match status" value="1"/>
</dbReference>
<dbReference type="GO" id="GO:0006865">
    <property type="term" value="P:amino acid transport"/>
    <property type="evidence" value="ECO:0007669"/>
    <property type="project" value="UniProtKB-KW"/>
</dbReference>
<evidence type="ECO:0000256" key="5">
    <source>
        <dbReference type="ARBA" id="ARBA00022475"/>
    </source>
</evidence>
<keyword evidence="5" id="KW-1003">Cell membrane</keyword>
<dbReference type="Gene3D" id="1.10.3720.10">
    <property type="entry name" value="MetI-like"/>
    <property type="match status" value="1"/>
</dbReference>
<dbReference type="RefSeq" id="WP_036547499.1">
    <property type="nucleotide sequence ID" value="NZ_JBKBNO010000004.1"/>
</dbReference>
<evidence type="ECO:0000256" key="7">
    <source>
        <dbReference type="ARBA" id="ARBA00022970"/>
    </source>
</evidence>
<dbReference type="Proteomes" id="UP000027318">
    <property type="component" value="Unassembled WGS sequence"/>
</dbReference>
<dbReference type="AlphaFoldDB" id="A0A063Y2K7"/>
<protein>
    <submittedName>
        <fullName evidence="12">Putative transport system permease protein</fullName>
    </submittedName>
</protein>
<evidence type="ECO:0000313" key="13">
    <source>
        <dbReference type="Proteomes" id="UP000027318"/>
    </source>
</evidence>
<accession>A0A063Y2K7</accession>
<dbReference type="PATRIC" id="fig|267850.7.peg.2063"/>
<dbReference type="SUPFAM" id="SSF161098">
    <property type="entry name" value="MetI-like"/>
    <property type="match status" value="1"/>
</dbReference>
<keyword evidence="4 10" id="KW-0813">Transport</keyword>
<keyword evidence="7" id="KW-0029">Amino-acid transport</keyword>
<evidence type="ECO:0000313" key="12">
    <source>
        <dbReference type="EMBL" id="KDE38966.1"/>
    </source>
</evidence>
<evidence type="ECO:0000256" key="9">
    <source>
        <dbReference type="ARBA" id="ARBA00023136"/>
    </source>
</evidence>